<reference evidence="2" key="1">
    <citation type="submission" date="2018-11" db="EMBL/GenBank/DDBJ databases">
        <title>Chitinophaga lutea sp.nov., isolate from arsenic contaminated soil.</title>
        <authorList>
            <person name="Zong Y."/>
        </authorList>
    </citation>
    <scope>NUCLEOTIDE SEQUENCE [LARGE SCALE GENOMIC DNA]</scope>
    <source>
        <strain evidence="2">YLT18</strain>
    </source>
</reference>
<protein>
    <submittedName>
        <fullName evidence="1">Uncharacterized protein</fullName>
    </submittedName>
</protein>
<organism evidence="1 2">
    <name type="scientific">Chitinophaga barathri</name>
    <dbReference type="NCBI Taxonomy" id="1647451"/>
    <lineage>
        <taxon>Bacteria</taxon>
        <taxon>Pseudomonadati</taxon>
        <taxon>Bacteroidota</taxon>
        <taxon>Chitinophagia</taxon>
        <taxon>Chitinophagales</taxon>
        <taxon>Chitinophagaceae</taxon>
        <taxon>Chitinophaga</taxon>
    </lineage>
</organism>
<sequence>MNEEQRGWLMKEKKVPLLVYKSYEKNYQSVLDFHWLPFIVAKEYINDGMTKKQLVNFKEIINLHWDQVAELLMCTERMLHLKKPDNVFNKSVSDRFVGLIRFYSHLYNLYGDRQKVNELMVSPIRDEELEIIPMGLVPHITGRSYLLEYVFHFSKLKNPGKI</sequence>
<accession>A0A3N4MF41</accession>
<comment type="caution">
    <text evidence="1">The sequence shown here is derived from an EMBL/GenBank/DDBJ whole genome shotgun (WGS) entry which is preliminary data.</text>
</comment>
<gene>
    <name evidence="1" type="ORF">EG028_15010</name>
</gene>
<dbReference type="AlphaFoldDB" id="A0A3N4MF41"/>
<name>A0A3N4MF41_9BACT</name>
<dbReference type="Proteomes" id="UP000279089">
    <property type="component" value="Unassembled WGS sequence"/>
</dbReference>
<dbReference type="RefSeq" id="WP_120517078.1">
    <property type="nucleotide sequence ID" value="NZ_QXZY01000008.1"/>
</dbReference>
<proteinExistence type="predicted"/>
<keyword evidence="2" id="KW-1185">Reference proteome</keyword>
<dbReference type="EMBL" id="RMBX01000007">
    <property type="protein sequence ID" value="RPD40606.1"/>
    <property type="molecule type" value="Genomic_DNA"/>
</dbReference>
<evidence type="ECO:0000313" key="2">
    <source>
        <dbReference type="Proteomes" id="UP000279089"/>
    </source>
</evidence>
<evidence type="ECO:0000313" key="1">
    <source>
        <dbReference type="EMBL" id="RPD40606.1"/>
    </source>
</evidence>